<dbReference type="HOGENOM" id="CLU_1178499_0_0_7"/>
<gene>
    <name evidence="1" type="ORF">CCC13826_0828</name>
</gene>
<organism evidence="1 2">
    <name type="scientific">Campylobacter concisus (strain 13826)</name>
    <dbReference type="NCBI Taxonomy" id="360104"/>
    <lineage>
        <taxon>Bacteria</taxon>
        <taxon>Pseudomonadati</taxon>
        <taxon>Campylobacterota</taxon>
        <taxon>Epsilonproteobacteria</taxon>
        <taxon>Campylobacterales</taxon>
        <taxon>Campylobacteraceae</taxon>
        <taxon>Campylobacter</taxon>
    </lineage>
</organism>
<evidence type="ECO:0000313" key="1">
    <source>
        <dbReference type="EMBL" id="EAT98894.2"/>
    </source>
</evidence>
<reference evidence="2" key="1">
    <citation type="submission" date="2007-10" db="EMBL/GenBank/DDBJ databases">
        <title>Genome sequence of Campylobacter concisus 13826 isolated from human feces.</title>
        <authorList>
            <person name="Fouts D.E."/>
            <person name="Mongodin E.F."/>
            <person name="Puiu D."/>
            <person name="Sebastian Y."/>
            <person name="Miller W.G."/>
            <person name="Mandrell R.E."/>
            <person name="On S."/>
            <person name="Nelson K.E."/>
        </authorList>
    </citation>
    <scope>NUCLEOTIDE SEQUENCE [LARGE SCALE GENOMIC DNA]</scope>
    <source>
        <strain evidence="2">13826</strain>
    </source>
</reference>
<protein>
    <submittedName>
        <fullName evidence="1">Uncharacterized protein</fullName>
    </submittedName>
</protein>
<dbReference type="EMBL" id="CP000792">
    <property type="protein sequence ID" value="EAT98894.2"/>
    <property type="molecule type" value="Genomic_DNA"/>
</dbReference>
<name>A7ZBW1_CAMC1</name>
<dbReference type="KEGG" id="cco:CCC13826_0828"/>
<accession>A7ZBW1</accession>
<dbReference type="Proteomes" id="UP000001121">
    <property type="component" value="Chromosome"/>
</dbReference>
<dbReference type="AlphaFoldDB" id="A7ZBW1"/>
<dbReference type="RefSeq" id="WP_012001270.1">
    <property type="nucleotide sequence ID" value="NC_009802.2"/>
</dbReference>
<proteinExistence type="predicted"/>
<evidence type="ECO:0000313" key="2">
    <source>
        <dbReference type="Proteomes" id="UP000001121"/>
    </source>
</evidence>
<dbReference type="OrthoDB" id="10016553at2"/>
<sequence length="235" mass="26906">MSLMLRIGGTAYEQRLVGFKDEKRFKQVVEDHDDSIFYDILDENLEDTKELYHQYIIDASSTISLATNKNIEEIGVVEDLSTIPNRKVEKEDLQSKGYAFAYSIERGFFESYTLPKGVTKKNFDMDNLYCIGSKFNKDIDMDCSSNYAMTSGTLYYITMEQIKDAAIKDKALLMANDSAFDINELDSYDISDILATLIFADSSIIGKYKLEYNEDGECCDREVSGYFLDSELKRK</sequence>